<dbReference type="GO" id="GO:0003676">
    <property type="term" value="F:nucleic acid binding"/>
    <property type="evidence" value="ECO:0007669"/>
    <property type="project" value="InterPro"/>
</dbReference>
<dbReference type="Gene3D" id="3.30.110.20">
    <property type="entry name" value="Alba-like domain"/>
    <property type="match status" value="1"/>
</dbReference>
<comment type="caution">
    <text evidence="2">The sequence shown here is derived from an EMBL/GenBank/DDBJ whole genome shotgun (WGS) entry which is preliminary data.</text>
</comment>
<dbReference type="Proteomes" id="UP001140172">
    <property type="component" value="Unassembled WGS sequence"/>
</dbReference>
<evidence type="ECO:0000313" key="3">
    <source>
        <dbReference type="Proteomes" id="UP001140172"/>
    </source>
</evidence>
<protein>
    <recommendedName>
        <fullName evidence="1">DNA/RNA-binding protein Alba-like domain-containing protein</fullName>
    </recommendedName>
</protein>
<reference evidence="2" key="1">
    <citation type="submission" date="2022-07" db="EMBL/GenBank/DDBJ databases">
        <title>Phylogenomic reconstructions and comparative analyses of Kickxellomycotina fungi.</title>
        <authorList>
            <person name="Reynolds N.K."/>
            <person name="Stajich J.E."/>
            <person name="Barry K."/>
            <person name="Grigoriev I.V."/>
            <person name="Crous P."/>
            <person name="Smith M.E."/>
        </authorList>
    </citation>
    <scope>NUCLEOTIDE SEQUENCE</scope>
    <source>
        <strain evidence="2">BCRC 34489</strain>
    </source>
</reference>
<evidence type="ECO:0000259" key="1">
    <source>
        <dbReference type="Pfam" id="PF01918"/>
    </source>
</evidence>
<dbReference type="EMBL" id="JANBUM010000064">
    <property type="protein sequence ID" value="KAJ2786388.1"/>
    <property type="molecule type" value="Genomic_DNA"/>
</dbReference>
<dbReference type="SUPFAM" id="SSF82704">
    <property type="entry name" value="AlbA-like"/>
    <property type="match status" value="1"/>
</dbReference>
<dbReference type="InterPro" id="IPR036882">
    <property type="entry name" value="Alba-like_dom_sf"/>
</dbReference>
<gene>
    <name evidence="2" type="ORF">GGI15_001560</name>
</gene>
<proteinExistence type="predicted"/>
<dbReference type="OrthoDB" id="424402at2759"/>
<accession>A0A9W8LNR8</accession>
<evidence type="ECO:0000313" key="2">
    <source>
        <dbReference type="EMBL" id="KAJ2786388.1"/>
    </source>
</evidence>
<keyword evidence="3" id="KW-1185">Reference proteome</keyword>
<feature type="domain" description="DNA/RNA-binding protein Alba-like" evidence="1">
    <location>
        <begin position="27"/>
        <end position="81"/>
    </location>
</feature>
<sequence>MKSKTKLKHKLRQKQKHAPAAAIDALDMRITTHGKIEAYVAHITARLAAASARPFFVYAEGPAVPKLVSVVEIAKRRRPPGTTICEMSCGNTRSSPCPLKTSTAIRTAEPVAAAAAASGIYAARALANTATDADTDTDTAASASHTPRPRESIWLLAKLTQCIAE</sequence>
<dbReference type="AlphaFoldDB" id="A0A9W8LNR8"/>
<dbReference type="InterPro" id="IPR002775">
    <property type="entry name" value="DNA/RNA-bd_Alba-like"/>
</dbReference>
<dbReference type="Pfam" id="PF01918">
    <property type="entry name" value="Alba"/>
    <property type="match status" value="1"/>
</dbReference>
<name>A0A9W8LNR8_9FUNG</name>
<organism evidence="2 3">
    <name type="scientific">Coemansia interrupta</name>
    <dbReference type="NCBI Taxonomy" id="1126814"/>
    <lineage>
        <taxon>Eukaryota</taxon>
        <taxon>Fungi</taxon>
        <taxon>Fungi incertae sedis</taxon>
        <taxon>Zoopagomycota</taxon>
        <taxon>Kickxellomycotina</taxon>
        <taxon>Kickxellomycetes</taxon>
        <taxon>Kickxellales</taxon>
        <taxon>Kickxellaceae</taxon>
        <taxon>Coemansia</taxon>
    </lineage>
</organism>